<dbReference type="EMBL" id="BJWL01000013">
    <property type="protein sequence ID" value="GFY99324.1"/>
    <property type="molecule type" value="Genomic_DNA"/>
</dbReference>
<dbReference type="AlphaFoldDB" id="A0A7J0FKV0"/>
<dbReference type="Proteomes" id="UP000585474">
    <property type="component" value="Unassembled WGS sequence"/>
</dbReference>
<accession>A0A7J0FKV0</accession>
<sequence length="262" mass="28873">MYEPIYRHTILHMTDELGRISLPSLHIEGRAPQREAFSSEKSGDKLSAHRPLPMFKVRKMASPQAHRATLSRITLIVKRRNSDNEHSDDLAHTLLQPAREVEIVHSFSEVCNLGTSSEETNIMMFRTLGRPQQKKTVPTVDPPATAVHPARVQSLANDKGKRLRLARPKGSRGGREGRALSFLNQVLMPSCGSSVAQRCCQSPRGGLECHEGFTGDAAIQARDASYAATTQAQNKAATARVKRDKALKDLAELPHVCLLLTS</sequence>
<protein>
    <submittedName>
        <fullName evidence="1">Uncharacterized protein</fullName>
    </submittedName>
</protein>
<proteinExistence type="predicted"/>
<evidence type="ECO:0000313" key="2">
    <source>
        <dbReference type="Proteomes" id="UP000585474"/>
    </source>
</evidence>
<keyword evidence="2" id="KW-1185">Reference proteome</keyword>
<gene>
    <name evidence="1" type="ORF">Acr_13g0007250</name>
</gene>
<evidence type="ECO:0000313" key="1">
    <source>
        <dbReference type="EMBL" id="GFY99324.1"/>
    </source>
</evidence>
<comment type="caution">
    <text evidence="1">The sequence shown here is derived from an EMBL/GenBank/DDBJ whole genome shotgun (WGS) entry which is preliminary data.</text>
</comment>
<name>A0A7J0FKV0_9ERIC</name>
<reference evidence="1 2" key="1">
    <citation type="submission" date="2019-07" db="EMBL/GenBank/DDBJ databases">
        <title>De Novo Assembly of kiwifruit Actinidia rufa.</title>
        <authorList>
            <person name="Sugita-Konishi S."/>
            <person name="Sato K."/>
            <person name="Mori E."/>
            <person name="Abe Y."/>
            <person name="Kisaki G."/>
            <person name="Hamano K."/>
            <person name="Suezawa K."/>
            <person name="Otani M."/>
            <person name="Fukuda T."/>
            <person name="Manabe T."/>
            <person name="Gomi K."/>
            <person name="Tabuchi M."/>
            <person name="Akimitsu K."/>
            <person name="Kataoka I."/>
        </authorList>
    </citation>
    <scope>NUCLEOTIDE SEQUENCE [LARGE SCALE GENOMIC DNA]</scope>
    <source>
        <strain evidence="2">cv. Fuchu</strain>
    </source>
</reference>
<organism evidence="1 2">
    <name type="scientific">Actinidia rufa</name>
    <dbReference type="NCBI Taxonomy" id="165716"/>
    <lineage>
        <taxon>Eukaryota</taxon>
        <taxon>Viridiplantae</taxon>
        <taxon>Streptophyta</taxon>
        <taxon>Embryophyta</taxon>
        <taxon>Tracheophyta</taxon>
        <taxon>Spermatophyta</taxon>
        <taxon>Magnoliopsida</taxon>
        <taxon>eudicotyledons</taxon>
        <taxon>Gunneridae</taxon>
        <taxon>Pentapetalae</taxon>
        <taxon>asterids</taxon>
        <taxon>Ericales</taxon>
        <taxon>Actinidiaceae</taxon>
        <taxon>Actinidia</taxon>
    </lineage>
</organism>